<reference evidence="2 3" key="1">
    <citation type="submission" date="2017-10" db="EMBL/GenBank/DDBJ databases">
        <title>A novel species of cold-tolerant Malassezia isolated from bats.</title>
        <authorList>
            <person name="Lorch J.M."/>
            <person name="Palmer J.M."/>
            <person name="Vanderwolf K.J."/>
            <person name="Schmidt K.Z."/>
            <person name="Verant M.L."/>
            <person name="Weller T.J."/>
            <person name="Blehert D.S."/>
        </authorList>
    </citation>
    <scope>NUCLEOTIDE SEQUENCE [LARGE SCALE GENOMIC DNA]</scope>
    <source>
        <strain evidence="2 3">NWHC:44797-103</strain>
    </source>
</reference>
<organism evidence="2 3">
    <name type="scientific">Malassezia vespertilionis</name>
    <dbReference type="NCBI Taxonomy" id="2020962"/>
    <lineage>
        <taxon>Eukaryota</taxon>
        <taxon>Fungi</taxon>
        <taxon>Dikarya</taxon>
        <taxon>Basidiomycota</taxon>
        <taxon>Ustilaginomycotina</taxon>
        <taxon>Malasseziomycetes</taxon>
        <taxon>Malasseziales</taxon>
        <taxon>Malasseziaceae</taxon>
        <taxon>Malassezia</taxon>
    </lineage>
</organism>
<evidence type="ECO:0000313" key="3">
    <source>
        <dbReference type="Proteomes" id="UP000232875"/>
    </source>
</evidence>
<proteinExistence type="predicted"/>
<dbReference type="Proteomes" id="UP000232875">
    <property type="component" value="Unassembled WGS sequence"/>
</dbReference>
<accession>A0A2N1J726</accession>
<keyword evidence="3" id="KW-1185">Reference proteome</keyword>
<protein>
    <submittedName>
        <fullName evidence="2">Uncharacterized protein</fullName>
    </submittedName>
</protein>
<sequence length="145" mass="15467">MMEGVLEEETCHEALPKQPSPLIRGLTRNRASFFSMRKDTKRKRFSWATLRTAPSIPEEQDAGEVRTADGPAPETSIEAVAQNRVQEAVDPAIAVVESLGPVQAPITPSTPLGLVNADTGNESLAMLIQRATMPPCQSSAAASVA</sequence>
<name>A0A2N1J726_9BASI</name>
<evidence type="ECO:0000313" key="2">
    <source>
        <dbReference type="EMBL" id="PKI82356.1"/>
    </source>
</evidence>
<gene>
    <name evidence="2" type="ORF">MVES_003724</name>
</gene>
<feature type="region of interest" description="Disordered" evidence="1">
    <location>
        <begin position="1"/>
        <end position="22"/>
    </location>
</feature>
<feature type="region of interest" description="Disordered" evidence="1">
    <location>
        <begin position="50"/>
        <end position="74"/>
    </location>
</feature>
<dbReference type="EMBL" id="KZ454996">
    <property type="protein sequence ID" value="PKI82356.1"/>
    <property type="molecule type" value="Genomic_DNA"/>
</dbReference>
<dbReference type="AlphaFoldDB" id="A0A2N1J726"/>
<evidence type="ECO:0000256" key="1">
    <source>
        <dbReference type="SAM" id="MobiDB-lite"/>
    </source>
</evidence>